<feature type="compositionally biased region" description="Basic and acidic residues" evidence="1">
    <location>
        <begin position="826"/>
        <end position="836"/>
    </location>
</feature>
<dbReference type="GO" id="GO:0048471">
    <property type="term" value="C:perinuclear region of cytoplasm"/>
    <property type="evidence" value="ECO:0007669"/>
    <property type="project" value="TreeGrafter"/>
</dbReference>
<dbReference type="Pfam" id="PF01805">
    <property type="entry name" value="Surp"/>
    <property type="match status" value="1"/>
</dbReference>
<feature type="region of interest" description="Disordered" evidence="1">
    <location>
        <begin position="684"/>
        <end position="836"/>
    </location>
</feature>
<feature type="compositionally biased region" description="Basic residues" evidence="1">
    <location>
        <begin position="710"/>
        <end position="746"/>
    </location>
</feature>
<dbReference type="InterPro" id="IPR008942">
    <property type="entry name" value="ENTH_VHS"/>
</dbReference>
<sequence>MDLPKPPQEIELRNIIDKLAQFVARNGPEFEQMTKNKQKGNPKFSFLFGGEHFNYYQYKVTTEQAILKQKATRDTQVGAVLAAGMPPHMLNNTAGSAASTPLTLAAAAQWLALPSLTLDTLTTQQGQLQDQIRQSEQNLAAQHTVLMQQQQTQIEDALRKSQEDALQRASEEAGVSINEFDSVLQPIVDSCTKDSISSGKGWILQRSTSPKADEVIALHLLRKVIAQGCPFNQKLHIIYLVNDVLHHCARKNAEDLKKALENVVVPMFCNSSIGITEEQQLKLNKLLNLWESKNNYFDTAIVAKLKNPSRSWSEYQAGLITQHAAAITPITTSTKQTYEGYQAQHQAFIQHALQQIQVSQRKDPASGHHKSLLLVDQTFLKHDLQHLPNLKNARERNHSQLVTTYITTINYLNSLLPPTCPIPNSAPFGKTIEQQKQTLEQQQAAIAVVAASSASLEPTGHMLAASQPPQQPALPQAPPPHQNNDLIPPGIPPHVAHHNSPGLPPPSDINFSQPPPGYIPVTPSYPPELPDLSKPPPGFPAPPQIIPEVVSDELMPSVPYFELPAGLMVPLIKLANALVVLSSTAGDGEIEVRISLANALVVLSSTAEDGEIEVRISLEDSEYRSLDPDSIRLPPPAPPSERLLAAVEAFYAPPCHDRPRDRRILDSEGWEKLGLYEYYRAKNAARRKKEEDIDTGIRERSKSPSPIVRTKSKSKSPPKKRYRSKSRSRSRSNSKPRSKSKSRSRSRTPPPRHYANRTNNNNNNNTNRRSPVRRPSRPYRPRSRSRSQSKSPSRSRSKSPTGFRQRSPERSPTPPSFLGSTYSKTEAQRQLDESNKGHQILCKMGWSGAGLGAKEQGIEQPISGGERSQFSV</sequence>
<dbReference type="Pfam" id="PF04818">
    <property type="entry name" value="CID"/>
    <property type="match status" value="1"/>
</dbReference>
<dbReference type="GO" id="GO:0003723">
    <property type="term" value="F:RNA binding"/>
    <property type="evidence" value="ECO:0007669"/>
    <property type="project" value="InterPro"/>
</dbReference>
<accession>A0A7R9I4T6</accession>
<evidence type="ECO:0000256" key="1">
    <source>
        <dbReference type="SAM" id="MobiDB-lite"/>
    </source>
</evidence>
<evidence type="ECO:0000313" key="5">
    <source>
        <dbReference type="EMBL" id="CAD7446555.1"/>
    </source>
</evidence>
<feature type="compositionally biased region" description="Low complexity" evidence="1">
    <location>
        <begin position="756"/>
        <end position="769"/>
    </location>
</feature>
<feature type="region of interest" description="Disordered" evidence="1">
    <location>
        <begin position="461"/>
        <end position="488"/>
    </location>
</feature>
<feature type="compositionally biased region" description="Basic residues" evidence="1">
    <location>
        <begin position="770"/>
        <end position="797"/>
    </location>
</feature>
<dbReference type="PROSITE" id="PS51391">
    <property type="entry name" value="CID"/>
    <property type="match status" value="1"/>
</dbReference>
<dbReference type="GO" id="GO:0006396">
    <property type="term" value="P:RNA processing"/>
    <property type="evidence" value="ECO:0007669"/>
    <property type="project" value="InterPro"/>
</dbReference>
<dbReference type="EMBL" id="OD568096">
    <property type="protein sequence ID" value="CAD7446555.1"/>
    <property type="molecule type" value="Genomic_DNA"/>
</dbReference>
<reference evidence="5" key="1">
    <citation type="submission" date="2020-11" db="EMBL/GenBank/DDBJ databases">
        <authorList>
            <person name="Tran Van P."/>
        </authorList>
    </citation>
    <scope>NUCLEOTIDE SEQUENCE</scope>
</reference>
<dbReference type="PANTHER" id="PTHR12323">
    <property type="entry name" value="SR-RELATED CTD ASSOCIATED FACTOR 6"/>
    <property type="match status" value="1"/>
</dbReference>
<evidence type="ECO:0000259" key="4">
    <source>
        <dbReference type="PROSITE" id="PS51391"/>
    </source>
</evidence>
<evidence type="ECO:0000259" key="2">
    <source>
        <dbReference type="PROSITE" id="PS50128"/>
    </source>
</evidence>
<evidence type="ECO:0000259" key="3">
    <source>
        <dbReference type="PROSITE" id="PS50174"/>
    </source>
</evidence>
<dbReference type="InterPro" id="IPR000467">
    <property type="entry name" value="G_patch_dom"/>
</dbReference>
<dbReference type="InterPro" id="IPR000061">
    <property type="entry name" value="Surp"/>
</dbReference>
<dbReference type="Pfam" id="PF01585">
    <property type="entry name" value="G-patch"/>
    <property type="match status" value="1"/>
</dbReference>
<gene>
    <name evidence="5" type="ORF">TBIB3V08_LOCUS8883</name>
</gene>
<feature type="compositionally biased region" description="Basic and acidic residues" evidence="1">
    <location>
        <begin position="688"/>
        <end position="702"/>
    </location>
</feature>
<feature type="domain" description="SURP motif" evidence="2">
    <location>
        <begin position="15"/>
        <end position="57"/>
    </location>
</feature>
<protein>
    <recommendedName>
        <fullName evidence="6">Calcium homeostasis endoplasmic reticulum protein</fullName>
    </recommendedName>
</protein>
<dbReference type="PANTHER" id="PTHR12323:SF0">
    <property type="entry name" value="CALCIUM HOMEOSTASIS ENDOPLASMIC RETICULUM PROTEIN"/>
    <property type="match status" value="1"/>
</dbReference>
<dbReference type="InterPro" id="IPR006569">
    <property type="entry name" value="CID_dom"/>
</dbReference>
<dbReference type="SUPFAM" id="SSF109905">
    <property type="entry name" value="Surp module (SWAP domain)"/>
    <property type="match status" value="1"/>
</dbReference>
<dbReference type="SMART" id="SM00443">
    <property type="entry name" value="G_patch"/>
    <property type="match status" value="1"/>
</dbReference>
<dbReference type="AlphaFoldDB" id="A0A7R9I4T6"/>
<dbReference type="Gene3D" id="1.25.40.90">
    <property type="match status" value="1"/>
</dbReference>
<feature type="domain" description="CID" evidence="4">
    <location>
        <begin position="172"/>
        <end position="313"/>
    </location>
</feature>
<feature type="compositionally biased region" description="Pro residues" evidence="1">
    <location>
        <begin position="469"/>
        <end position="481"/>
    </location>
</feature>
<dbReference type="Pfam" id="PF25127">
    <property type="entry name" value="DUF7819"/>
    <property type="match status" value="2"/>
</dbReference>
<dbReference type="PROSITE" id="PS50128">
    <property type="entry name" value="SURP"/>
    <property type="match status" value="1"/>
</dbReference>
<organism evidence="5">
    <name type="scientific">Timema bartmani</name>
    <dbReference type="NCBI Taxonomy" id="61472"/>
    <lineage>
        <taxon>Eukaryota</taxon>
        <taxon>Metazoa</taxon>
        <taxon>Ecdysozoa</taxon>
        <taxon>Arthropoda</taxon>
        <taxon>Hexapoda</taxon>
        <taxon>Insecta</taxon>
        <taxon>Pterygota</taxon>
        <taxon>Neoptera</taxon>
        <taxon>Polyneoptera</taxon>
        <taxon>Phasmatodea</taxon>
        <taxon>Timematodea</taxon>
        <taxon>Timematoidea</taxon>
        <taxon>Timematidae</taxon>
        <taxon>Timema</taxon>
    </lineage>
</organism>
<feature type="domain" description="G-patch" evidence="3">
    <location>
        <begin position="833"/>
        <end position="872"/>
    </location>
</feature>
<dbReference type="Gene3D" id="1.10.10.790">
    <property type="entry name" value="Surp module"/>
    <property type="match status" value="1"/>
</dbReference>
<dbReference type="GO" id="GO:0006874">
    <property type="term" value="P:intracellular calcium ion homeostasis"/>
    <property type="evidence" value="ECO:0007669"/>
    <property type="project" value="TreeGrafter"/>
</dbReference>
<dbReference type="SUPFAM" id="SSF48464">
    <property type="entry name" value="ENTH/VHS domain"/>
    <property type="match status" value="1"/>
</dbReference>
<dbReference type="InterPro" id="IPR056721">
    <property type="entry name" value="DUF7819"/>
</dbReference>
<proteinExistence type="predicted"/>
<evidence type="ECO:0008006" key="6">
    <source>
        <dbReference type="Google" id="ProtNLM"/>
    </source>
</evidence>
<dbReference type="PROSITE" id="PS50174">
    <property type="entry name" value="G_PATCH"/>
    <property type="match status" value="1"/>
</dbReference>
<dbReference type="SMART" id="SM00648">
    <property type="entry name" value="SWAP"/>
    <property type="match status" value="1"/>
</dbReference>
<name>A0A7R9I4T6_9NEOP</name>
<dbReference type="InterPro" id="IPR035967">
    <property type="entry name" value="SWAP/Surp_sf"/>
</dbReference>